<dbReference type="SUPFAM" id="SSF56645">
    <property type="entry name" value="Acyl-CoA dehydrogenase NM domain-like"/>
    <property type="match status" value="1"/>
</dbReference>
<evidence type="ECO:0000259" key="1">
    <source>
        <dbReference type="Pfam" id="PF02771"/>
    </source>
</evidence>
<dbReference type="GO" id="GO:0003995">
    <property type="term" value="F:acyl-CoA dehydrogenase activity"/>
    <property type="evidence" value="ECO:0007669"/>
    <property type="project" value="TreeGrafter"/>
</dbReference>
<keyword evidence="3" id="KW-1185">Reference proteome</keyword>
<dbReference type="GO" id="GO:0005739">
    <property type="term" value="C:mitochondrion"/>
    <property type="evidence" value="ECO:0007669"/>
    <property type="project" value="TreeGrafter"/>
</dbReference>
<dbReference type="InterPro" id="IPR009100">
    <property type="entry name" value="AcylCoA_DH/oxidase_NM_dom_sf"/>
</dbReference>
<dbReference type="GO" id="GO:0050660">
    <property type="term" value="F:flavin adenine dinucleotide binding"/>
    <property type="evidence" value="ECO:0007669"/>
    <property type="project" value="InterPro"/>
</dbReference>
<dbReference type="Proteomes" id="UP001162156">
    <property type="component" value="Unassembled WGS sequence"/>
</dbReference>
<dbReference type="GO" id="GO:0046359">
    <property type="term" value="P:butyrate catabolic process"/>
    <property type="evidence" value="ECO:0007669"/>
    <property type="project" value="TreeGrafter"/>
</dbReference>
<sequence>MNNIQKMGELGLLAINVSDKYGGAGQDSLALAVAVEEIARACGGTGTIVSVHNCLYVNLIERCGTEDQKELFLRPFTNGTLGCFALSEPGKLKILITLTP</sequence>
<evidence type="ECO:0000313" key="3">
    <source>
        <dbReference type="Proteomes" id="UP001162156"/>
    </source>
</evidence>
<accession>A0AAV8WZ22</accession>
<dbReference type="AlphaFoldDB" id="A0AAV8WZ22"/>
<dbReference type="PANTHER" id="PTHR43884">
    <property type="entry name" value="ACYL-COA DEHYDROGENASE"/>
    <property type="match status" value="1"/>
</dbReference>
<reference evidence="2" key="1">
    <citation type="journal article" date="2023" name="Insect Mol. Biol.">
        <title>Genome sequencing provides insights into the evolution of gene families encoding plant cell wall-degrading enzymes in longhorned beetles.</title>
        <authorList>
            <person name="Shin N.R."/>
            <person name="Okamura Y."/>
            <person name="Kirsch R."/>
            <person name="Pauchet Y."/>
        </authorList>
    </citation>
    <scope>NUCLEOTIDE SEQUENCE</scope>
    <source>
        <strain evidence="2">RBIC_L_NR</strain>
    </source>
</reference>
<gene>
    <name evidence="2" type="ORF">NQ314_015378</name>
</gene>
<protein>
    <recommendedName>
        <fullName evidence="1">Acyl-CoA dehydrogenase/oxidase N-terminal domain-containing protein</fullName>
    </recommendedName>
</protein>
<dbReference type="Gene3D" id="1.10.540.10">
    <property type="entry name" value="Acyl-CoA dehydrogenase/oxidase, N-terminal domain"/>
    <property type="match status" value="1"/>
</dbReference>
<proteinExistence type="predicted"/>
<dbReference type="Pfam" id="PF02771">
    <property type="entry name" value="Acyl-CoA_dh_N"/>
    <property type="match status" value="1"/>
</dbReference>
<dbReference type="GO" id="GO:0033539">
    <property type="term" value="P:fatty acid beta-oxidation using acyl-CoA dehydrogenase"/>
    <property type="evidence" value="ECO:0007669"/>
    <property type="project" value="TreeGrafter"/>
</dbReference>
<dbReference type="InterPro" id="IPR013786">
    <property type="entry name" value="AcylCoA_DH/ox_N"/>
</dbReference>
<dbReference type="InterPro" id="IPR037069">
    <property type="entry name" value="AcylCoA_DH/ox_N_sf"/>
</dbReference>
<dbReference type="EMBL" id="JANEYF010004267">
    <property type="protein sequence ID" value="KAJ8931663.1"/>
    <property type="molecule type" value="Genomic_DNA"/>
</dbReference>
<comment type="caution">
    <text evidence="2">The sequence shown here is derived from an EMBL/GenBank/DDBJ whole genome shotgun (WGS) entry which is preliminary data.</text>
</comment>
<name>A0AAV8WZ22_9CUCU</name>
<evidence type="ECO:0000313" key="2">
    <source>
        <dbReference type="EMBL" id="KAJ8931663.1"/>
    </source>
</evidence>
<organism evidence="2 3">
    <name type="scientific">Rhamnusium bicolor</name>
    <dbReference type="NCBI Taxonomy" id="1586634"/>
    <lineage>
        <taxon>Eukaryota</taxon>
        <taxon>Metazoa</taxon>
        <taxon>Ecdysozoa</taxon>
        <taxon>Arthropoda</taxon>
        <taxon>Hexapoda</taxon>
        <taxon>Insecta</taxon>
        <taxon>Pterygota</taxon>
        <taxon>Neoptera</taxon>
        <taxon>Endopterygota</taxon>
        <taxon>Coleoptera</taxon>
        <taxon>Polyphaga</taxon>
        <taxon>Cucujiformia</taxon>
        <taxon>Chrysomeloidea</taxon>
        <taxon>Cerambycidae</taxon>
        <taxon>Lepturinae</taxon>
        <taxon>Rhagiini</taxon>
        <taxon>Rhamnusium</taxon>
    </lineage>
</organism>
<dbReference type="PANTHER" id="PTHR43884:SF26">
    <property type="entry name" value="MEDIUM-CHAIN SPECIFIC ACYL-COA DEHYDROGENASE, MITOCHONDRIAL-LIKE PROTEIN-RELATED"/>
    <property type="match status" value="1"/>
</dbReference>
<feature type="domain" description="Acyl-CoA dehydrogenase/oxidase N-terminal" evidence="1">
    <location>
        <begin position="4"/>
        <end position="79"/>
    </location>
</feature>